<evidence type="ECO:0000259" key="2">
    <source>
        <dbReference type="Pfam" id="PF20041"/>
    </source>
</evidence>
<accession>A0A9J6ZRZ1</accession>
<dbReference type="InterPro" id="IPR028208">
    <property type="entry name" value="Effector_pro_NleD-like"/>
</dbReference>
<dbReference type="RefSeq" id="WP_250724966.1">
    <property type="nucleotide sequence ID" value="NZ_CP098400.1"/>
</dbReference>
<feature type="chain" id="PRO_5039909011" evidence="1">
    <location>
        <begin position="19"/>
        <end position="1814"/>
    </location>
</feature>
<dbReference type="PANTHER" id="PTHR32305">
    <property type="match status" value="1"/>
</dbReference>
<dbReference type="InterPro" id="IPR050708">
    <property type="entry name" value="T6SS_VgrG/RHS"/>
</dbReference>
<dbReference type="InterPro" id="IPR045619">
    <property type="entry name" value="DUF6443"/>
</dbReference>
<sequence length="1814" mass="195390">MKCLLVMLLFVITSQVKAFSQTINPPTTYGATICAEGTAVLTAVHSNSGSSTGNTVIGQKWYTSPQKINRLSDSEVIIQYTGSMYITSVTKTFSTSTTYYVVNVGSNGHESSPAPVTVTVNPPTNPTLTITPDIGYICDGETITFSASSNGSLSGYYWTASGGGVSGSGSGSTFSTVFRQGTVVSLSATSSGSGCFKSGRVSATTNSMSVIVNPKPTVYTVTGGGSYCEGGTGVSIRLSGSQTSVYYQLYNGSTPVGPLISGSGGVIDFGNQTAAGTYTVAGIAKSGYCNVQMSGSATVTVNPTPTVTITNPDAVCSPSTVNLKAAGVTTGSTAGLTYTYWTNSSATTSYTTPTAATAGTYYIKGTTAQGCSSVKPVTVTVNPKPTVTITNPDAVCSPSTVNLKAAGVTTGSTAGLTYTYWTNSSATTSYATPTAATAGTYYIKGTTSQGCFSVKPVTVTVNPTPTVTITNPDAVCSPSTVNLKAAGVTTGSTAGLTYTYWTNSSATTSYATPTAATAGTYYIKGTTSQGCFSVKPVTVTVNPTPTVTITNPDAVCSPSTVNLKAAGVTTGSTAGLTYTYWTNSSATTSYATPTAATAGTYYIKGTTSQGCFSVKPVTVTVNPTPTVTITNPDAVCSPSTVNLKAAGVTTGSTGGLTYTYWTNSSATTSYATPTAATAGTYYIKGTTSQGCFSVKPVTVTVNPTPTVTITNPDAVCSPSTVNLKAAGVTTGSTAGLTYTYWTNSSATTSYATPTAATAGTYYIKGTTSQGCFSVKPVTVTVNPTPTVTITNPDAVCSPSTVNLKAAGVTTGSTGGLTYTYWTNSSATTSYATPTAATAGTYYIKGTTSQGCYDIKPVTVTVTNFVENIAYYDGLGRIAQSIAIGANNGKNLVTPVAYDLMGRTSISYLPYINTKSGNYDANWKNNQMNYIDTLYPNDARVFSETVYEKSPLSRVDTTFAVGKDMLSYPTVNTYGYNLANSVVKFSVDAQGNLQRNGYYDQGLLHKQSVAQDGQETIIYKDAFGRELAKVQNDNGKKWFTYTVYDGYGRVAMILPPEASDRLIPPNAVSADIIAKYAYRYIYDGFNRVITKYLPGCEAIEYVYDKGGRVIVTVDGEMNTLFTEYDVMGRSVRTSMVQLNTDLATLRRYPETVNSRVTVLKTLAEYRYDNADNRNLVFQANPIVSSNLLSPSDKGRLVYEKQYVLDDDTYLERNFFYDTHGRLIQTVERDASDYLHTYTTQYDFVGNVLKNSEEHKIGSKTDSKLTENTYDSYSRLLSSKTTVNNGTPATVRFTYNDLGQLENTTYGTSQTLTERYAYNIQGWKIQTASSKFSLNLHYFDAKYATPCHNGNIAEMDWLQSGQPLKTYAFTYDKLNRLTSSALYENNTLTSRYEEKSLTYDGQGNILTLIRTNENSVETTYNYTYNGNQLTTLTQNSTAYSYTYDDKGNMEHDGRKNLDFTYNVVNLPSVVKKNNTVVAQYRYLANGTKLSVKGADGKGYSYMGSMIYTNNNGVLALESTDFAGGRIYATNNTTEAHYHLSDHLGSPRVILNESMDILEQNDYYPFGMRHDNAAMMVSNNRFRYNGNEEQQIGGLDVLDYGKRFYDPALGRWHSIDPRAEKYDGLSPYNYCANNPIKYIDPEGDTIIIGNLIDRTLNKIGIKTEYVQKVEQDIIQLKFSGDSEVRDMINELESSPRDHKIVPTKSEKEGNSVDLNKNKAKRGEKQGTTINYNPDKKTTVAGDFREPRVGLAHEMRHSSDADKGVMNFNTTSNGIPLYEVKAVKTENKVRKAIGSHRRITYGGQDIPRGMLREDYEIK</sequence>
<dbReference type="EMBL" id="CP098400">
    <property type="protein sequence ID" value="URW80618.1"/>
    <property type="molecule type" value="Genomic_DNA"/>
</dbReference>
<dbReference type="Gene3D" id="2.180.10.10">
    <property type="entry name" value="RHS repeat-associated core"/>
    <property type="match status" value="1"/>
</dbReference>
<feature type="domain" description="DUF6443" evidence="2">
    <location>
        <begin position="858"/>
        <end position="965"/>
    </location>
</feature>
<dbReference type="Pfam" id="PF20041">
    <property type="entry name" value="DUF6443"/>
    <property type="match status" value="1"/>
</dbReference>
<feature type="signal peptide" evidence="1">
    <location>
        <begin position="1"/>
        <end position="18"/>
    </location>
</feature>
<keyword evidence="4" id="KW-1185">Reference proteome</keyword>
<organism evidence="3 4">
    <name type="scientific">Xiashengella succiniciproducens</name>
    <dbReference type="NCBI Taxonomy" id="2949635"/>
    <lineage>
        <taxon>Bacteria</taxon>
        <taxon>Pseudomonadati</taxon>
        <taxon>Bacteroidota</taxon>
        <taxon>Bacteroidia</taxon>
        <taxon>Marinilabiliales</taxon>
        <taxon>Marinilabiliaceae</taxon>
        <taxon>Xiashengella</taxon>
    </lineage>
</organism>
<dbReference type="NCBIfam" id="TIGR03696">
    <property type="entry name" value="Rhs_assc_core"/>
    <property type="match status" value="1"/>
</dbReference>
<dbReference type="KEGG" id="alkq:M9189_04545"/>
<dbReference type="InterPro" id="IPR022385">
    <property type="entry name" value="Rhs_assc_core"/>
</dbReference>
<protein>
    <submittedName>
        <fullName evidence="3">DUF6443 domain-containing protein</fullName>
    </submittedName>
</protein>
<reference evidence="3" key="1">
    <citation type="submission" date="2022-05" db="EMBL/GenBank/DDBJ databases">
        <authorList>
            <person name="Sun X."/>
        </authorList>
    </citation>
    <scope>NUCLEOTIDE SEQUENCE</scope>
    <source>
        <strain evidence="3">Ai-910</strain>
    </source>
</reference>
<keyword evidence="1" id="KW-0732">Signal</keyword>
<gene>
    <name evidence="3" type="ORF">M9189_04545</name>
</gene>
<proteinExistence type="predicted"/>
<evidence type="ECO:0000313" key="4">
    <source>
        <dbReference type="Proteomes" id="UP001056426"/>
    </source>
</evidence>
<dbReference type="Pfam" id="PF14891">
    <property type="entry name" value="Peptidase_M91"/>
    <property type="match status" value="1"/>
</dbReference>
<dbReference type="PANTHER" id="PTHR32305:SF15">
    <property type="entry name" value="PROTEIN RHSA-RELATED"/>
    <property type="match status" value="1"/>
</dbReference>
<reference evidence="3" key="2">
    <citation type="submission" date="2022-06" db="EMBL/GenBank/DDBJ databases">
        <title>Xiashengella guii gen. nov. sp. nov., a bacterium isolated form anaerobic digestion tank.</title>
        <authorList>
            <person name="Huang H."/>
        </authorList>
    </citation>
    <scope>NUCLEOTIDE SEQUENCE</scope>
    <source>
        <strain evidence="3">Ai-910</strain>
    </source>
</reference>
<dbReference type="Proteomes" id="UP001056426">
    <property type="component" value="Chromosome"/>
</dbReference>
<name>A0A9J6ZRZ1_9BACT</name>
<evidence type="ECO:0000256" key="1">
    <source>
        <dbReference type="SAM" id="SignalP"/>
    </source>
</evidence>
<evidence type="ECO:0000313" key="3">
    <source>
        <dbReference type="EMBL" id="URW80618.1"/>
    </source>
</evidence>